<sequence>MSQESYLGYTPRTPVFVRARSGQITEGVFLGGHRCKHDPAGDMFVRCTSRCCAAKPWVLKDEGGSVYNTTGFEGHGGQPQTKKAYKSIRVRQPPGSTPADISLREWKELASRERYTEQLVGSRIRVFWPKMRRFYPGMVASFSKRDGRHRIEYADGDTEYLYLAAEQFEFGWTVDEDRSQPLPGGRSDIGQRPSQPSAGVPSRRTAKATSAARDAAKQLRKLMRVDAAKTALPLAAKVENDVCQQQRGCGPEQTTGPPPNRPSEQQTDPNAATAKPPLRCVFAASNGRWKAKMVGMGANGETVWEELGRFDTEEEAAACYDAAMRAQDRERSRKRKLNFNEDSDGEPAASELPPGARSRPNPGVAATMHGGSAGPPIPAAQDLYLGMDFGTSGARAAVINGSCTQVAEARQSYAVNTTEEWERALWLLLEDLPAEVRAHTAAIAIAGTTTTCILTDARSGRPLAPAKLYSEAQAEEYVRLAAAIAPANHSATASISSLCKLLCWAHDPAFEQACSTAVVLSHADWMASLLHGRLDTTDAHNAVRLGYDAEQETFPAWLTSQPFAGLLPRRVVPPGHPVACVTPQTAERAGLPASCMVCAGTTDSVAAFMAAGVEQVGHAVTSLGSTLAIDLLSATRVDSAANGVTSYRLGRAWLVDGGSNTGGAVLRRYFNAQELEHLSRRIDPRQPSGMDYYPLLDPGQRFPICDPHLLPRMTPKPDDDVQFLQGLLEGIANIEAESFHMLATLGASPVLKVHTAGGGARNQAWTTIRQAAVGVPVVASLQAEAAFGAALLAQTWKRT</sequence>
<keyword evidence="4" id="KW-0418">Kinase</keyword>
<keyword evidence="7" id="KW-0804">Transcription</keyword>
<dbReference type="InterPro" id="IPR001471">
    <property type="entry name" value="AP2/ERF_dom"/>
</dbReference>
<evidence type="ECO:0000256" key="6">
    <source>
        <dbReference type="ARBA" id="ARBA00023125"/>
    </source>
</evidence>
<dbReference type="AlphaFoldDB" id="A0AAW1P643"/>
<comment type="caution">
    <text evidence="11">The sequence shown here is derived from an EMBL/GenBank/DDBJ whole genome shotgun (WGS) entry which is preliminary data.</text>
</comment>
<dbReference type="CDD" id="cd07783">
    <property type="entry name" value="ASKHA_NBD_FGGY_SePSK_AtXK1-like"/>
    <property type="match status" value="1"/>
</dbReference>
<keyword evidence="3" id="KW-0808">Transferase</keyword>
<dbReference type="Gene3D" id="3.30.730.10">
    <property type="entry name" value="AP2/ERF domain"/>
    <property type="match status" value="1"/>
</dbReference>
<dbReference type="PANTHER" id="PTHR10196">
    <property type="entry name" value="SUGAR KINASE"/>
    <property type="match status" value="1"/>
</dbReference>
<dbReference type="GO" id="GO:0004856">
    <property type="term" value="F:D-xylulokinase activity"/>
    <property type="evidence" value="ECO:0007669"/>
    <property type="project" value="TreeGrafter"/>
</dbReference>
<evidence type="ECO:0000256" key="1">
    <source>
        <dbReference type="ARBA" id="ARBA00004123"/>
    </source>
</evidence>
<dbReference type="SUPFAM" id="SSF53067">
    <property type="entry name" value="Actin-like ATPase domain"/>
    <property type="match status" value="2"/>
</dbReference>
<accession>A0AAW1P643</accession>
<dbReference type="Pfam" id="PF00370">
    <property type="entry name" value="FGGY_N"/>
    <property type="match status" value="1"/>
</dbReference>
<keyword evidence="5" id="KW-0805">Transcription regulation</keyword>
<evidence type="ECO:0000256" key="7">
    <source>
        <dbReference type="ARBA" id="ARBA00023163"/>
    </source>
</evidence>
<feature type="region of interest" description="Disordered" evidence="9">
    <location>
        <begin position="245"/>
        <end position="277"/>
    </location>
</feature>
<dbReference type="GO" id="GO:0019150">
    <property type="term" value="F:D-ribulokinase activity"/>
    <property type="evidence" value="ECO:0007669"/>
    <property type="project" value="TreeGrafter"/>
</dbReference>
<dbReference type="Pfam" id="PF02782">
    <property type="entry name" value="FGGY_C"/>
    <property type="match status" value="1"/>
</dbReference>
<dbReference type="GO" id="GO:0005997">
    <property type="term" value="P:xylulose metabolic process"/>
    <property type="evidence" value="ECO:0007669"/>
    <property type="project" value="TreeGrafter"/>
</dbReference>
<evidence type="ECO:0000256" key="4">
    <source>
        <dbReference type="ARBA" id="ARBA00022777"/>
    </source>
</evidence>
<organism evidence="11 12">
    <name type="scientific">[Myrmecia] bisecta</name>
    <dbReference type="NCBI Taxonomy" id="41462"/>
    <lineage>
        <taxon>Eukaryota</taxon>
        <taxon>Viridiplantae</taxon>
        <taxon>Chlorophyta</taxon>
        <taxon>core chlorophytes</taxon>
        <taxon>Trebouxiophyceae</taxon>
        <taxon>Trebouxiales</taxon>
        <taxon>Trebouxiaceae</taxon>
        <taxon>Myrmecia</taxon>
    </lineage>
</organism>
<keyword evidence="8" id="KW-0539">Nucleus</keyword>
<gene>
    <name evidence="11" type="ORF">WJX72_011700</name>
</gene>
<evidence type="ECO:0000256" key="5">
    <source>
        <dbReference type="ARBA" id="ARBA00023015"/>
    </source>
</evidence>
<feature type="compositionally biased region" description="Polar residues" evidence="9">
    <location>
        <begin position="245"/>
        <end position="255"/>
    </location>
</feature>
<comment type="subcellular location">
    <subcellularLocation>
        <location evidence="1">Nucleus</location>
    </subcellularLocation>
</comment>
<evidence type="ECO:0000256" key="8">
    <source>
        <dbReference type="ARBA" id="ARBA00023242"/>
    </source>
</evidence>
<dbReference type="GO" id="GO:0003677">
    <property type="term" value="F:DNA binding"/>
    <property type="evidence" value="ECO:0007669"/>
    <property type="project" value="UniProtKB-KW"/>
</dbReference>
<reference evidence="11 12" key="1">
    <citation type="journal article" date="2024" name="Nat. Commun.">
        <title>Phylogenomics reveals the evolutionary origins of lichenization in chlorophyte algae.</title>
        <authorList>
            <person name="Puginier C."/>
            <person name="Libourel C."/>
            <person name="Otte J."/>
            <person name="Skaloud P."/>
            <person name="Haon M."/>
            <person name="Grisel S."/>
            <person name="Petersen M."/>
            <person name="Berrin J.G."/>
            <person name="Delaux P.M."/>
            <person name="Dal Grande F."/>
            <person name="Keller J."/>
        </authorList>
    </citation>
    <scope>NUCLEOTIDE SEQUENCE [LARGE SCALE GENOMIC DNA]</scope>
    <source>
        <strain evidence="11 12">SAG 2043</strain>
    </source>
</reference>
<dbReference type="InterPro" id="IPR036955">
    <property type="entry name" value="AP2/ERF_dom_sf"/>
</dbReference>
<proteinExistence type="inferred from homology"/>
<dbReference type="PANTHER" id="PTHR10196:SF80">
    <property type="entry name" value="D-RIBULOSE KINASE"/>
    <property type="match status" value="1"/>
</dbReference>
<evidence type="ECO:0000313" key="11">
    <source>
        <dbReference type="EMBL" id="KAK9804911.1"/>
    </source>
</evidence>
<keyword evidence="6" id="KW-0238">DNA-binding</keyword>
<dbReference type="GO" id="GO:0005634">
    <property type="term" value="C:nucleus"/>
    <property type="evidence" value="ECO:0007669"/>
    <property type="project" value="UniProtKB-SubCell"/>
</dbReference>
<dbReference type="SUPFAM" id="SSF54171">
    <property type="entry name" value="DNA-binding domain"/>
    <property type="match status" value="1"/>
</dbReference>
<dbReference type="Proteomes" id="UP001489004">
    <property type="component" value="Unassembled WGS sequence"/>
</dbReference>
<dbReference type="EMBL" id="JALJOR010000017">
    <property type="protein sequence ID" value="KAK9804911.1"/>
    <property type="molecule type" value="Genomic_DNA"/>
</dbReference>
<dbReference type="PROSITE" id="PS51032">
    <property type="entry name" value="AP2_ERF"/>
    <property type="match status" value="1"/>
</dbReference>
<keyword evidence="12" id="KW-1185">Reference proteome</keyword>
<dbReference type="GO" id="GO:0005829">
    <property type="term" value="C:cytosol"/>
    <property type="evidence" value="ECO:0007669"/>
    <property type="project" value="TreeGrafter"/>
</dbReference>
<dbReference type="Gene3D" id="3.30.420.40">
    <property type="match status" value="2"/>
</dbReference>
<evidence type="ECO:0000256" key="2">
    <source>
        <dbReference type="ARBA" id="ARBA00009156"/>
    </source>
</evidence>
<feature type="region of interest" description="Disordered" evidence="9">
    <location>
        <begin position="174"/>
        <end position="215"/>
    </location>
</feature>
<feature type="region of interest" description="Disordered" evidence="9">
    <location>
        <begin position="330"/>
        <end position="372"/>
    </location>
</feature>
<dbReference type="InterPro" id="IPR043129">
    <property type="entry name" value="ATPase_NBD"/>
</dbReference>
<comment type="similarity">
    <text evidence="2">Belongs to the FGGY kinase family.</text>
</comment>
<feature type="domain" description="AP2/ERF" evidence="10">
    <location>
        <begin position="277"/>
        <end position="340"/>
    </location>
</feature>
<evidence type="ECO:0000256" key="9">
    <source>
        <dbReference type="SAM" id="MobiDB-lite"/>
    </source>
</evidence>
<dbReference type="GO" id="GO:0003700">
    <property type="term" value="F:DNA-binding transcription factor activity"/>
    <property type="evidence" value="ECO:0007669"/>
    <property type="project" value="InterPro"/>
</dbReference>
<evidence type="ECO:0000256" key="3">
    <source>
        <dbReference type="ARBA" id="ARBA00022679"/>
    </source>
</evidence>
<evidence type="ECO:0000259" key="10">
    <source>
        <dbReference type="PROSITE" id="PS51032"/>
    </source>
</evidence>
<dbReference type="InterPro" id="IPR018484">
    <property type="entry name" value="FGGY_N"/>
</dbReference>
<protein>
    <recommendedName>
        <fullName evidence="10">AP2/ERF domain-containing protein</fullName>
    </recommendedName>
</protein>
<name>A0AAW1P643_9CHLO</name>
<evidence type="ECO:0000313" key="12">
    <source>
        <dbReference type="Proteomes" id="UP001489004"/>
    </source>
</evidence>
<dbReference type="InterPro" id="IPR018485">
    <property type="entry name" value="FGGY_C"/>
</dbReference>
<dbReference type="Gene3D" id="2.30.30.140">
    <property type="match status" value="1"/>
</dbReference>
<dbReference type="CDD" id="cd20404">
    <property type="entry name" value="Tudor_Agenet_AtEML-like"/>
    <property type="match status" value="1"/>
</dbReference>
<dbReference type="InterPro" id="IPR016177">
    <property type="entry name" value="DNA-bd_dom_sf"/>
</dbReference>